<evidence type="ECO:0000313" key="1">
    <source>
        <dbReference type="EMBL" id="SDL85499.1"/>
    </source>
</evidence>
<evidence type="ECO:0000313" key="2">
    <source>
        <dbReference type="Proteomes" id="UP000199440"/>
    </source>
</evidence>
<dbReference type="EMBL" id="FNGV01000003">
    <property type="protein sequence ID" value="SDL85499.1"/>
    <property type="molecule type" value="Genomic_DNA"/>
</dbReference>
<keyword evidence="2" id="KW-1185">Reference proteome</keyword>
<dbReference type="AlphaFoldDB" id="A0A1G9NG94"/>
<gene>
    <name evidence="1" type="ORF">SAMN04488514_103168</name>
</gene>
<proteinExistence type="predicted"/>
<dbReference type="Proteomes" id="UP000199440">
    <property type="component" value="Unassembled WGS sequence"/>
</dbReference>
<accession>A0A1G9NG94</accession>
<protein>
    <submittedName>
        <fullName evidence="1">Uncharacterized protein</fullName>
    </submittedName>
</protein>
<reference evidence="1 2" key="1">
    <citation type="submission" date="2016-10" db="EMBL/GenBank/DDBJ databases">
        <authorList>
            <person name="de Groot N.N."/>
        </authorList>
    </citation>
    <scope>NUCLEOTIDE SEQUENCE [LARGE SCALE GENOMIC DNA]</scope>
    <source>
        <strain evidence="1 2">DSM 19886</strain>
    </source>
</reference>
<sequence length="47" mass="5710">MEKIYSQHENRCQLVATRTETIQFLLNYSKSLHIVEHKNFKFENILN</sequence>
<name>A0A1G9NG94_9FLAO</name>
<organism evidence="1 2">
    <name type="scientific">Kriegella aquimaris</name>
    <dbReference type="NCBI Taxonomy" id="192904"/>
    <lineage>
        <taxon>Bacteria</taxon>
        <taxon>Pseudomonadati</taxon>
        <taxon>Bacteroidota</taxon>
        <taxon>Flavobacteriia</taxon>
        <taxon>Flavobacteriales</taxon>
        <taxon>Flavobacteriaceae</taxon>
        <taxon>Kriegella</taxon>
    </lineage>
</organism>